<sequence>MASDSSGRTNHSPRSVSSSLHSPILVYNPHEPVNSIPSTMDSKAPENLSDSQCDILNLPRDIKRIPQFQSSPMDIDEIINSRKRPSSDRDVSQDSPLVTPPPRKNLLRLFPHLQIHKDRNNNNNRAKASKFPESPDDIFPPCPILFLNSASYGRYEGLRSILLIIPHEARPPSDGNSSNLPGCGANKKEEDRIDPPLRILLRNFVCGNP</sequence>
<keyword evidence="3" id="KW-1185">Reference proteome</keyword>
<reference evidence="2" key="1">
    <citation type="submission" date="2011-02" db="EMBL/GenBank/DDBJ databases">
        <title>The genome of the leaf-cutting ant Acromyrmex echinatior suggests key adaptations to social evolution and fungus farming.</title>
        <authorList>
            <person name="Nygaard S."/>
            <person name="Zhang G."/>
        </authorList>
    </citation>
    <scope>NUCLEOTIDE SEQUENCE</scope>
</reference>
<accession>F4WCT9</accession>
<feature type="region of interest" description="Disordered" evidence="1">
    <location>
        <begin position="66"/>
        <end position="104"/>
    </location>
</feature>
<evidence type="ECO:0000256" key="1">
    <source>
        <dbReference type="SAM" id="MobiDB-lite"/>
    </source>
</evidence>
<evidence type="ECO:0000313" key="3">
    <source>
        <dbReference type="Proteomes" id="UP000007755"/>
    </source>
</evidence>
<dbReference type="AlphaFoldDB" id="F4WCT9"/>
<dbReference type="EMBL" id="GL888073">
    <property type="protein sequence ID" value="EGI67984.1"/>
    <property type="molecule type" value="Genomic_DNA"/>
</dbReference>
<name>F4WCT9_ACREC</name>
<dbReference type="Proteomes" id="UP000007755">
    <property type="component" value="Unassembled WGS sequence"/>
</dbReference>
<evidence type="ECO:0000313" key="2">
    <source>
        <dbReference type="EMBL" id="EGI67984.1"/>
    </source>
</evidence>
<proteinExistence type="predicted"/>
<feature type="compositionally biased region" description="Polar residues" evidence="1">
    <location>
        <begin position="1"/>
        <end position="10"/>
    </location>
</feature>
<feature type="compositionally biased region" description="Low complexity" evidence="1">
    <location>
        <begin position="12"/>
        <end position="26"/>
    </location>
</feature>
<protein>
    <submittedName>
        <fullName evidence="2">Uncharacterized protein</fullName>
    </submittedName>
</protein>
<dbReference type="InParanoid" id="F4WCT9"/>
<organism evidence="3">
    <name type="scientific">Acromyrmex echinatior</name>
    <name type="common">Panamanian leafcutter ant</name>
    <name type="synonym">Acromyrmex octospinosus echinatior</name>
    <dbReference type="NCBI Taxonomy" id="103372"/>
    <lineage>
        <taxon>Eukaryota</taxon>
        <taxon>Metazoa</taxon>
        <taxon>Ecdysozoa</taxon>
        <taxon>Arthropoda</taxon>
        <taxon>Hexapoda</taxon>
        <taxon>Insecta</taxon>
        <taxon>Pterygota</taxon>
        <taxon>Neoptera</taxon>
        <taxon>Endopterygota</taxon>
        <taxon>Hymenoptera</taxon>
        <taxon>Apocrita</taxon>
        <taxon>Aculeata</taxon>
        <taxon>Formicoidea</taxon>
        <taxon>Formicidae</taxon>
        <taxon>Myrmicinae</taxon>
        <taxon>Acromyrmex</taxon>
    </lineage>
</organism>
<dbReference type="OrthoDB" id="7700262at2759"/>
<gene>
    <name evidence="2" type="ORF">G5I_03371</name>
</gene>
<feature type="region of interest" description="Disordered" evidence="1">
    <location>
        <begin position="1"/>
        <end position="51"/>
    </location>
</feature>